<dbReference type="Gene3D" id="3.40.50.300">
    <property type="entry name" value="P-loop containing nucleotide triphosphate hydrolases"/>
    <property type="match status" value="1"/>
</dbReference>
<organism evidence="2 3">
    <name type="scientific">Mycena metata</name>
    <dbReference type="NCBI Taxonomy" id="1033252"/>
    <lineage>
        <taxon>Eukaryota</taxon>
        <taxon>Fungi</taxon>
        <taxon>Dikarya</taxon>
        <taxon>Basidiomycota</taxon>
        <taxon>Agaricomycotina</taxon>
        <taxon>Agaricomycetes</taxon>
        <taxon>Agaricomycetidae</taxon>
        <taxon>Agaricales</taxon>
        <taxon>Marasmiineae</taxon>
        <taxon>Mycenaceae</taxon>
        <taxon>Mycena</taxon>
    </lineage>
</organism>
<feature type="non-terminal residue" evidence="2">
    <location>
        <position position="1"/>
    </location>
</feature>
<proteinExistence type="predicted"/>
<dbReference type="InterPro" id="IPR049052">
    <property type="entry name" value="nSTAND1"/>
</dbReference>
<evidence type="ECO:0000313" key="3">
    <source>
        <dbReference type="Proteomes" id="UP001215598"/>
    </source>
</evidence>
<keyword evidence="3" id="KW-1185">Reference proteome</keyword>
<dbReference type="AlphaFoldDB" id="A0AAD7H7V4"/>
<dbReference type="Pfam" id="PF20703">
    <property type="entry name" value="nSTAND1"/>
    <property type="match status" value="1"/>
</dbReference>
<feature type="domain" description="Novel STAND NTPase 1" evidence="1">
    <location>
        <begin position="12"/>
        <end position="153"/>
    </location>
</feature>
<accession>A0AAD7H7V4</accession>
<name>A0AAD7H7V4_9AGAR</name>
<dbReference type="Proteomes" id="UP001215598">
    <property type="component" value="Unassembled WGS sequence"/>
</dbReference>
<sequence>SVPSSISMLPAEPKIFHGRETELADILKLFGEDSPRIAILGAGGMGKTSLSRAVLHHSSIAVRYNDSRFFVACDGSTNQVELAGVIGAHLGFKSGKDLTQRVLQHLSSAPPTLLILDNLETVWDPVDSCKDIEEFLSLLTEITSLALMITMRGAERPSKVKWTRPFLLPLQPLLQEAAQKMFLEIADDRHLSDEVDQVLGLTDNIPLVINLLAHLVDTEGCFRILSRWEVERTSLLSEGYDKRSNLELSISLSLSSSRITSIPHCQELLSLLSILPDGLSDVELKQSKFPIKDILGCKGALLRTALAYSDQDKRLKVLMPIREYIQKLLPPTDHMIQPLLKHF</sequence>
<comment type="caution">
    <text evidence="2">The sequence shown here is derived from an EMBL/GenBank/DDBJ whole genome shotgun (WGS) entry which is preliminary data.</text>
</comment>
<dbReference type="EMBL" id="JARKIB010000328">
    <property type="protein sequence ID" value="KAJ7714254.1"/>
    <property type="molecule type" value="Genomic_DNA"/>
</dbReference>
<reference evidence="2" key="1">
    <citation type="submission" date="2023-03" db="EMBL/GenBank/DDBJ databases">
        <title>Massive genome expansion in bonnet fungi (Mycena s.s.) driven by repeated elements and novel gene families across ecological guilds.</title>
        <authorList>
            <consortium name="Lawrence Berkeley National Laboratory"/>
            <person name="Harder C.B."/>
            <person name="Miyauchi S."/>
            <person name="Viragh M."/>
            <person name="Kuo A."/>
            <person name="Thoen E."/>
            <person name="Andreopoulos B."/>
            <person name="Lu D."/>
            <person name="Skrede I."/>
            <person name="Drula E."/>
            <person name="Henrissat B."/>
            <person name="Morin E."/>
            <person name="Kohler A."/>
            <person name="Barry K."/>
            <person name="LaButti K."/>
            <person name="Morin E."/>
            <person name="Salamov A."/>
            <person name="Lipzen A."/>
            <person name="Mereny Z."/>
            <person name="Hegedus B."/>
            <person name="Baldrian P."/>
            <person name="Stursova M."/>
            <person name="Weitz H."/>
            <person name="Taylor A."/>
            <person name="Grigoriev I.V."/>
            <person name="Nagy L.G."/>
            <person name="Martin F."/>
            <person name="Kauserud H."/>
        </authorList>
    </citation>
    <scope>NUCLEOTIDE SEQUENCE</scope>
    <source>
        <strain evidence="2">CBHHK182m</strain>
    </source>
</reference>
<dbReference type="InterPro" id="IPR027417">
    <property type="entry name" value="P-loop_NTPase"/>
</dbReference>
<dbReference type="PANTHER" id="PTHR47691:SF3">
    <property type="entry name" value="HTH-TYPE TRANSCRIPTIONAL REGULATOR RV0890C-RELATED"/>
    <property type="match status" value="1"/>
</dbReference>
<dbReference type="GO" id="GO:0016787">
    <property type="term" value="F:hydrolase activity"/>
    <property type="evidence" value="ECO:0007669"/>
    <property type="project" value="UniProtKB-KW"/>
</dbReference>
<dbReference type="PRINTS" id="PR00364">
    <property type="entry name" value="DISEASERSIST"/>
</dbReference>
<keyword evidence="2" id="KW-0378">Hydrolase</keyword>
<dbReference type="SUPFAM" id="SSF52540">
    <property type="entry name" value="P-loop containing nucleoside triphosphate hydrolases"/>
    <property type="match status" value="1"/>
</dbReference>
<protein>
    <submittedName>
        <fullName evidence="2">P-loop containing nucleoside triphosphate hydrolase protein</fullName>
    </submittedName>
</protein>
<evidence type="ECO:0000313" key="2">
    <source>
        <dbReference type="EMBL" id="KAJ7714254.1"/>
    </source>
</evidence>
<evidence type="ECO:0000259" key="1">
    <source>
        <dbReference type="Pfam" id="PF20703"/>
    </source>
</evidence>
<gene>
    <name evidence="2" type="ORF">B0H16DRAFT_1210328</name>
</gene>
<feature type="non-terminal residue" evidence="2">
    <location>
        <position position="343"/>
    </location>
</feature>
<dbReference type="PANTHER" id="PTHR47691">
    <property type="entry name" value="REGULATOR-RELATED"/>
    <property type="match status" value="1"/>
</dbReference>